<dbReference type="PROSITE" id="PS50093">
    <property type="entry name" value="PKD"/>
    <property type="match status" value="2"/>
</dbReference>
<dbReference type="Pfam" id="PF18911">
    <property type="entry name" value="PKD_4"/>
    <property type="match status" value="1"/>
</dbReference>
<feature type="domain" description="PKD" evidence="3">
    <location>
        <begin position="428"/>
        <end position="468"/>
    </location>
</feature>
<evidence type="ECO:0000259" key="3">
    <source>
        <dbReference type="PROSITE" id="PS50093"/>
    </source>
</evidence>
<protein>
    <recommendedName>
        <fullName evidence="3">PKD domain-containing protein</fullName>
    </recommendedName>
</protein>
<accession>A0ABN3ACJ0</accession>
<dbReference type="InterPro" id="IPR011050">
    <property type="entry name" value="Pectin_lyase_fold/virulence"/>
</dbReference>
<dbReference type="InterPro" id="IPR013783">
    <property type="entry name" value="Ig-like_fold"/>
</dbReference>
<feature type="domain" description="PKD" evidence="3">
    <location>
        <begin position="503"/>
        <end position="573"/>
    </location>
</feature>
<evidence type="ECO:0000313" key="5">
    <source>
        <dbReference type="Proteomes" id="UP001422759"/>
    </source>
</evidence>
<dbReference type="Gene3D" id="2.60.40.10">
    <property type="entry name" value="Immunoglobulins"/>
    <property type="match status" value="2"/>
</dbReference>
<dbReference type="Proteomes" id="UP001422759">
    <property type="component" value="Unassembled WGS sequence"/>
</dbReference>
<feature type="chain" id="PRO_5045394945" description="PKD domain-containing protein" evidence="2">
    <location>
        <begin position="28"/>
        <end position="945"/>
    </location>
</feature>
<dbReference type="SUPFAM" id="SSF49299">
    <property type="entry name" value="PKD domain"/>
    <property type="match status" value="2"/>
</dbReference>
<dbReference type="InterPro" id="IPR059226">
    <property type="entry name" value="Choice_anch_Q_dom"/>
</dbReference>
<dbReference type="SMART" id="SM00089">
    <property type="entry name" value="PKD"/>
    <property type="match status" value="2"/>
</dbReference>
<dbReference type="InterPro" id="IPR022409">
    <property type="entry name" value="PKD/Chitinase_dom"/>
</dbReference>
<feature type="region of interest" description="Disordered" evidence="1">
    <location>
        <begin position="314"/>
        <end position="358"/>
    </location>
</feature>
<evidence type="ECO:0000256" key="2">
    <source>
        <dbReference type="SAM" id="SignalP"/>
    </source>
</evidence>
<organism evidence="4 5">
    <name type="scientific">Kitasatospora kazusensis</name>
    <dbReference type="NCBI Taxonomy" id="407974"/>
    <lineage>
        <taxon>Bacteria</taxon>
        <taxon>Bacillati</taxon>
        <taxon>Actinomycetota</taxon>
        <taxon>Actinomycetes</taxon>
        <taxon>Kitasatosporales</taxon>
        <taxon>Streptomycetaceae</taxon>
        <taxon>Kitasatospora</taxon>
    </lineage>
</organism>
<gene>
    <name evidence="4" type="ORF">GCM10009760_61020</name>
</gene>
<evidence type="ECO:0000256" key="1">
    <source>
        <dbReference type="SAM" id="MobiDB-lite"/>
    </source>
</evidence>
<sequence length="945" mass="94432">MHRRLLISIATAALTAGSMTAVQAAHADAGTLYVDNSRPGQCSDAAPTAGSQQTPYCGIPAAVAAAQPGQTVQIAAGAYPGEVDLTRSGAPGRPITIAGAPGWAVGGNGTLVNYLGAHAFVLNGVHDVVLTNFNLATRSDGIVVSNSSRVTLDRFVSSHAGGPAAGVAAPDGVLVQPGSDHVTVSRAKIISYWGAGVSAVGATATTVTTDLLLGNAGGAVSATDAPGTVVTSNTTTANCGSSVVLAGASTGSVVENNILSGDGTVRQGCPPGGPEVSLSAGSTPGSTLDYNIVNPLANLKPYAWGNDSYSDPASLAKATGQGAHDIKGDPKLNLQTGGTSMFGPLPGSPALDSADAGAPGELATDFKGNPRVAVAGLAASGTGVGYYDRGAVEMQDPFQVTVLTTDVAQGPTPLPVTFTAVVSNPWNSPVSYTFDFGDGTPAVDSAMPTVTHTFTTEADFAVATVTAHLPFGAVRSGQTNVRVTQPGPLQPALVVGTGANGQPLSTSLDLSGTTSPWEIADIRLDFGDGTPPKDNGTGTYTTHDYRLPGSYTVTATITDQGGRTATISRPVTVGAQFVPVAPVRLVDTRYGIGAPAQPVGPGGVVRIKVSGANGIQAALVTAVTLNVTETGATTGGYISAYPDGTSRPGASNLNFDAGKTVVNQVTVAVGDDGYVDLYNHSSNVQLMADLQGYYTPNGFVTGESTFEATGPTRIVDTRAGTGAPKTAIGPGGSLTVHLGQDADTTAVLAHVTATDTTAGTFITAHAAGTPLPGVSDLNPAAGSTVSNLVVVPVDGHGDATFYNHSGNTDLIVDLQGRYETAAGSGTAYVALSPVRVLDTRHAVGAPTAQIGPDSTLRLKVAGTNGVPAGARAVLLNLTGTGATAGTYLSTYGDGAARPTTSSLNLVPGATAANLTLVPVGSDGCIEIYNRAGSTDVVADLQGYYA</sequence>
<dbReference type="InterPro" id="IPR000601">
    <property type="entry name" value="PKD_dom"/>
</dbReference>
<reference evidence="4 5" key="1">
    <citation type="journal article" date="2019" name="Int. J. Syst. Evol. Microbiol.">
        <title>The Global Catalogue of Microorganisms (GCM) 10K type strain sequencing project: providing services to taxonomists for standard genome sequencing and annotation.</title>
        <authorList>
            <consortium name="The Broad Institute Genomics Platform"/>
            <consortium name="The Broad Institute Genome Sequencing Center for Infectious Disease"/>
            <person name="Wu L."/>
            <person name="Ma J."/>
        </authorList>
    </citation>
    <scope>NUCLEOTIDE SEQUENCE [LARGE SCALE GENOMIC DNA]</scope>
    <source>
        <strain evidence="4 5">JCM 14560</strain>
    </source>
</reference>
<evidence type="ECO:0000313" key="4">
    <source>
        <dbReference type="EMBL" id="GAA2158203.1"/>
    </source>
</evidence>
<feature type="signal peptide" evidence="2">
    <location>
        <begin position="1"/>
        <end position="27"/>
    </location>
</feature>
<dbReference type="NCBIfam" id="NF041518">
    <property type="entry name" value="choice_anch_Q"/>
    <property type="match status" value="1"/>
</dbReference>
<dbReference type="CDD" id="cd00146">
    <property type="entry name" value="PKD"/>
    <property type="match status" value="2"/>
</dbReference>
<name>A0ABN3ACJ0_9ACTN</name>
<keyword evidence="2" id="KW-0732">Signal</keyword>
<dbReference type="InterPro" id="IPR039448">
    <property type="entry name" value="Beta_helix"/>
</dbReference>
<keyword evidence="5" id="KW-1185">Reference proteome</keyword>
<dbReference type="InterPro" id="IPR012334">
    <property type="entry name" value="Pectin_lyas_fold"/>
</dbReference>
<dbReference type="Pfam" id="PF00801">
    <property type="entry name" value="PKD"/>
    <property type="match status" value="1"/>
</dbReference>
<dbReference type="EMBL" id="BAAANT010000066">
    <property type="protein sequence ID" value="GAA2158203.1"/>
    <property type="molecule type" value="Genomic_DNA"/>
</dbReference>
<dbReference type="InterPro" id="IPR035986">
    <property type="entry name" value="PKD_dom_sf"/>
</dbReference>
<dbReference type="Gene3D" id="2.160.20.10">
    <property type="entry name" value="Single-stranded right-handed beta-helix, Pectin lyase-like"/>
    <property type="match status" value="1"/>
</dbReference>
<comment type="caution">
    <text evidence="4">The sequence shown here is derived from an EMBL/GenBank/DDBJ whole genome shotgun (WGS) entry which is preliminary data.</text>
</comment>
<dbReference type="SUPFAM" id="SSF51126">
    <property type="entry name" value="Pectin lyase-like"/>
    <property type="match status" value="1"/>
</dbReference>
<dbReference type="Pfam" id="PF13229">
    <property type="entry name" value="Beta_helix"/>
    <property type="match status" value="1"/>
</dbReference>
<proteinExistence type="predicted"/>